<name>A0A0B7AY08_9EUPU</name>
<dbReference type="AlphaFoldDB" id="A0A0B7AY08"/>
<dbReference type="EMBL" id="HACG01039009">
    <property type="protein sequence ID" value="CEK85874.1"/>
    <property type="molecule type" value="Transcribed_RNA"/>
</dbReference>
<evidence type="ECO:0000313" key="1">
    <source>
        <dbReference type="EMBL" id="CEK85874.1"/>
    </source>
</evidence>
<reference evidence="1" key="1">
    <citation type="submission" date="2014-12" db="EMBL/GenBank/DDBJ databases">
        <title>Insight into the proteome of Arion vulgaris.</title>
        <authorList>
            <person name="Aradska J."/>
            <person name="Bulat T."/>
            <person name="Smidak R."/>
            <person name="Sarate P."/>
            <person name="Gangsoo J."/>
            <person name="Sialana F."/>
            <person name="Bilban M."/>
            <person name="Lubec G."/>
        </authorList>
    </citation>
    <scope>NUCLEOTIDE SEQUENCE</scope>
    <source>
        <tissue evidence="1">Skin</tissue>
    </source>
</reference>
<gene>
    <name evidence="1" type="primary">ORF150693</name>
</gene>
<protein>
    <submittedName>
        <fullName evidence="1">Uncharacterized protein</fullName>
    </submittedName>
</protein>
<organism evidence="1">
    <name type="scientific">Arion vulgaris</name>
    <dbReference type="NCBI Taxonomy" id="1028688"/>
    <lineage>
        <taxon>Eukaryota</taxon>
        <taxon>Metazoa</taxon>
        <taxon>Spiralia</taxon>
        <taxon>Lophotrochozoa</taxon>
        <taxon>Mollusca</taxon>
        <taxon>Gastropoda</taxon>
        <taxon>Heterobranchia</taxon>
        <taxon>Euthyneura</taxon>
        <taxon>Panpulmonata</taxon>
        <taxon>Eupulmonata</taxon>
        <taxon>Stylommatophora</taxon>
        <taxon>Helicina</taxon>
        <taxon>Arionoidea</taxon>
        <taxon>Arionidae</taxon>
        <taxon>Arion</taxon>
    </lineage>
</organism>
<proteinExistence type="predicted"/>
<sequence>MYIYLLLLNTCLKECFEKLKQYTMQENRERSGKDGIGRYWLLANASLGVKKSVY</sequence>
<accession>A0A0B7AY08</accession>